<dbReference type="InterPro" id="IPR018060">
    <property type="entry name" value="HTH_AraC"/>
</dbReference>
<dbReference type="PATRIC" id="fig|1096930.3.peg.1887"/>
<keyword evidence="2" id="KW-0238">DNA-binding</keyword>
<evidence type="ECO:0000313" key="5">
    <source>
        <dbReference type="EMBL" id="EQB16342.1"/>
    </source>
</evidence>
<dbReference type="GO" id="GO:0003700">
    <property type="term" value="F:DNA-binding transcription factor activity"/>
    <property type="evidence" value="ECO:0007669"/>
    <property type="project" value="InterPro"/>
</dbReference>
<dbReference type="Gene3D" id="3.40.50.880">
    <property type="match status" value="1"/>
</dbReference>
<dbReference type="AlphaFoldDB" id="T0HTD5"/>
<dbReference type="Gene3D" id="1.10.10.60">
    <property type="entry name" value="Homeodomain-like"/>
    <property type="match status" value="2"/>
</dbReference>
<dbReference type="GO" id="GO:0043565">
    <property type="term" value="F:sequence-specific DNA binding"/>
    <property type="evidence" value="ECO:0007669"/>
    <property type="project" value="InterPro"/>
</dbReference>
<evidence type="ECO:0000259" key="4">
    <source>
        <dbReference type="PROSITE" id="PS01124"/>
    </source>
</evidence>
<name>T0HTD5_9SPHN</name>
<keyword evidence="3" id="KW-0804">Transcription</keyword>
<dbReference type="SUPFAM" id="SSF46689">
    <property type="entry name" value="Homeodomain-like"/>
    <property type="match status" value="2"/>
</dbReference>
<dbReference type="eggNOG" id="COG4977">
    <property type="taxonomic scope" value="Bacteria"/>
</dbReference>
<reference evidence="5 6" key="1">
    <citation type="journal article" date="2013" name="Genome Announc.">
        <title>Genome Sequence of Novosphingobium lindaniclasticum LE124T, Isolated from a Hexachlorocyclohexane Dumpsite.</title>
        <authorList>
            <person name="Saxena A."/>
            <person name="Nayyar N."/>
            <person name="Sangwan N."/>
            <person name="Kumari R."/>
            <person name="Khurana J.P."/>
            <person name="Lal R."/>
        </authorList>
    </citation>
    <scope>NUCLEOTIDE SEQUENCE [LARGE SCALE GENOMIC DNA]</scope>
    <source>
        <strain evidence="5 6">LE124</strain>
    </source>
</reference>
<evidence type="ECO:0000313" key="6">
    <source>
        <dbReference type="Proteomes" id="UP000015527"/>
    </source>
</evidence>
<feature type="domain" description="HTH araC/xylS-type" evidence="4">
    <location>
        <begin position="84"/>
        <end position="182"/>
    </location>
</feature>
<accession>T0HTD5</accession>
<gene>
    <name evidence="5" type="ORF">L284_09505</name>
</gene>
<dbReference type="InterPro" id="IPR029062">
    <property type="entry name" value="Class_I_gatase-like"/>
</dbReference>
<dbReference type="InterPro" id="IPR050204">
    <property type="entry name" value="AraC_XylS_family_regulators"/>
</dbReference>
<keyword evidence="6" id="KW-1185">Reference proteome</keyword>
<dbReference type="PANTHER" id="PTHR46796">
    <property type="entry name" value="HTH-TYPE TRANSCRIPTIONAL ACTIVATOR RHAS-RELATED"/>
    <property type="match status" value="1"/>
</dbReference>
<protein>
    <recommendedName>
        <fullName evidence="4">HTH araC/xylS-type domain-containing protein</fullName>
    </recommendedName>
</protein>
<dbReference type="EMBL" id="ATHL01000069">
    <property type="protein sequence ID" value="EQB16342.1"/>
    <property type="molecule type" value="Genomic_DNA"/>
</dbReference>
<dbReference type="Pfam" id="PF12833">
    <property type="entry name" value="HTH_18"/>
    <property type="match status" value="1"/>
</dbReference>
<dbReference type="SUPFAM" id="SSF52317">
    <property type="entry name" value="Class I glutamine amidotransferase-like"/>
    <property type="match status" value="1"/>
</dbReference>
<keyword evidence="1" id="KW-0805">Transcription regulation</keyword>
<sequence length="185" mass="21010">MLRARFPDVGRVDSDRLIIDDGDIITVGGVMAWTDLALKLVDRFLGPTIMLETARHLLVDPPGREQSYYSTFSPRLTHGDAAVLKVQHWLQATEARDVSLPTLAGQAGLEERTFLRRFQKATGFTSTDYCQRLRVGKAQELLQFSSRPIERIAWEVGYGDPSAFRKVFLRIVGLSPREFRQRFQA</sequence>
<dbReference type="PROSITE" id="PS01124">
    <property type="entry name" value="HTH_ARAC_FAMILY_2"/>
    <property type="match status" value="1"/>
</dbReference>
<evidence type="ECO:0000256" key="3">
    <source>
        <dbReference type="ARBA" id="ARBA00023163"/>
    </source>
</evidence>
<dbReference type="SMART" id="SM00342">
    <property type="entry name" value="HTH_ARAC"/>
    <property type="match status" value="1"/>
</dbReference>
<dbReference type="InterPro" id="IPR009057">
    <property type="entry name" value="Homeodomain-like_sf"/>
</dbReference>
<organism evidence="5 6">
    <name type="scientific">Novosphingobium lindaniclasticum LE124</name>
    <dbReference type="NCBI Taxonomy" id="1096930"/>
    <lineage>
        <taxon>Bacteria</taxon>
        <taxon>Pseudomonadati</taxon>
        <taxon>Pseudomonadota</taxon>
        <taxon>Alphaproteobacteria</taxon>
        <taxon>Sphingomonadales</taxon>
        <taxon>Sphingomonadaceae</taxon>
        <taxon>Novosphingobium</taxon>
    </lineage>
</organism>
<dbReference type="Proteomes" id="UP000015527">
    <property type="component" value="Unassembled WGS sequence"/>
</dbReference>
<proteinExistence type="predicted"/>
<evidence type="ECO:0000256" key="2">
    <source>
        <dbReference type="ARBA" id="ARBA00023125"/>
    </source>
</evidence>
<evidence type="ECO:0000256" key="1">
    <source>
        <dbReference type="ARBA" id="ARBA00023015"/>
    </source>
</evidence>
<dbReference type="InterPro" id="IPR018062">
    <property type="entry name" value="HTH_AraC-typ_CS"/>
</dbReference>
<comment type="caution">
    <text evidence="5">The sequence shown here is derived from an EMBL/GenBank/DDBJ whole genome shotgun (WGS) entry which is preliminary data.</text>
</comment>
<dbReference type="PROSITE" id="PS00041">
    <property type="entry name" value="HTH_ARAC_FAMILY_1"/>
    <property type="match status" value="1"/>
</dbReference>